<dbReference type="STRING" id="1331007.AALB_1574"/>
<evidence type="ECO:0000313" key="7">
    <source>
        <dbReference type="Proteomes" id="UP000014461"/>
    </source>
</evidence>
<evidence type="ECO:0000256" key="1">
    <source>
        <dbReference type="ARBA" id="ARBA00012386"/>
    </source>
</evidence>
<dbReference type="SMART" id="SM01144">
    <property type="entry name" value="DTW"/>
    <property type="match status" value="1"/>
</dbReference>
<protein>
    <recommendedName>
        <fullName evidence="1">tRNA-uridine aminocarboxypropyltransferase</fullName>
        <ecNumber evidence="1">2.5.1.25</ecNumber>
    </recommendedName>
</protein>
<dbReference type="EC" id="2.5.1.25" evidence="1"/>
<keyword evidence="3" id="KW-0949">S-adenosyl-L-methionine</keyword>
<dbReference type="EMBL" id="BARX01000008">
    <property type="protein sequence ID" value="GAD01494.1"/>
    <property type="molecule type" value="Genomic_DNA"/>
</dbReference>
<comment type="caution">
    <text evidence="6">The sequence shown here is derived from an EMBL/GenBank/DDBJ whole genome shotgun (WGS) entry which is preliminary data.</text>
</comment>
<gene>
    <name evidence="6" type="ORF">AALB_1574</name>
</gene>
<dbReference type="OrthoDB" id="370626at2"/>
<dbReference type="PANTHER" id="PTHR21392:SF1">
    <property type="entry name" value="TRNA-URIDINE AMINOCARBOXYPROPYLTRANSFERASE"/>
    <property type="match status" value="1"/>
</dbReference>
<dbReference type="InterPro" id="IPR039262">
    <property type="entry name" value="DTWD2/TAPT"/>
</dbReference>
<sequence length="228" mass="26157">MIPFTYALSLVNRFLELYAQRKAAATTQFKGRGARRVRCQTCQMPQQHCFCEQAILQDSDCGFVLLMHNMEVLRPSNTGRFIADLIPDTYAFIWQRTEPCEALLALCQQQQWQPYVVFPAAFSQPERVHYKVELKAGQKPLFIMLDGSWREARKMFHQSPWLDTFPVISINPEQASRYGLRSRPIKGQWATAEVAAQLLAMSGEESNGKQLAQRFSQFTQQTLAGRNC</sequence>
<keyword evidence="7" id="KW-1185">Reference proteome</keyword>
<dbReference type="GO" id="GO:0016432">
    <property type="term" value="F:tRNA-uridine aminocarboxypropyltransferase activity"/>
    <property type="evidence" value="ECO:0007669"/>
    <property type="project" value="UniProtKB-EC"/>
</dbReference>
<evidence type="ECO:0000256" key="3">
    <source>
        <dbReference type="ARBA" id="ARBA00022691"/>
    </source>
</evidence>
<evidence type="ECO:0000256" key="4">
    <source>
        <dbReference type="ARBA" id="ARBA00022694"/>
    </source>
</evidence>
<dbReference type="Pfam" id="PF03942">
    <property type="entry name" value="DTW"/>
    <property type="match status" value="1"/>
</dbReference>
<evidence type="ECO:0000259" key="5">
    <source>
        <dbReference type="SMART" id="SM01144"/>
    </source>
</evidence>
<organism evidence="6 7">
    <name type="scientific">Agarivorans albus MKT 106</name>
    <dbReference type="NCBI Taxonomy" id="1331007"/>
    <lineage>
        <taxon>Bacteria</taxon>
        <taxon>Pseudomonadati</taxon>
        <taxon>Pseudomonadota</taxon>
        <taxon>Gammaproteobacteria</taxon>
        <taxon>Alteromonadales</taxon>
        <taxon>Alteromonadaceae</taxon>
        <taxon>Agarivorans</taxon>
    </lineage>
</organism>
<dbReference type="Proteomes" id="UP000014461">
    <property type="component" value="Unassembled WGS sequence"/>
</dbReference>
<evidence type="ECO:0000256" key="2">
    <source>
        <dbReference type="ARBA" id="ARBA00022679"/>
    </source>
</evidence>
<evidence type="ECO:0000313" key="6">
    <source>
        <dbReference type="EMBL" id="GAD01494.1"/>
    </source>
</evidence>
<dbReference type="InterPro" id="IPR005636">
    <property type="entry name" value="DTW"/>
</dbReference>
<dbReference type="RefSeq" id="WP_016401262.1">
    <property type="nucleotide sequence ID" value="NZ_BARX01000008.1"/>
</dbReference>
<dbReference type="PANTHER" id="PTHR21392">
    <property type="entry name" value="TRNA-URIDINE AMINOCARBOXYPROPYLTRANSFERASE 2"/>
    <property type="match status" value="1"/>
</dbReference>
<dbReference type="AlphaFoldDB" id="R9PJD5"/>
<reference evidence="6" key="1">
    <citation type="journal article" date="2013" name="Genome Announc.">
        <title>Draft Genome Sequence of Agarivorans albus Strain MKT 106T, an Agarolytic Marine Bacterium.</title>
        <authorList>
            <person name="Yasuike M."/>
            <person name="Nakamura Y."/>
            <person name="Kai W."/>
            <person name="Fujiwara A."/>
            <person name="Fukui Y."/>
            <person name="Satomi M."/>
            <person name="Sano M."/>
        </authorList>
    </citation>
    <scope>NUCLEOTIDE SEQUENCE [LARGE SCALE GENOMIC DNA]</scope>
</reference>
<dbReference type="GO" id="GO:0008033">
    <property type="term" value="P:tRNA processing"/>
    <property type="evidence" value="ECO:0007669"/>
    <property type="project" value="UniProtKB-KW"/>
</dbReference>
<keyword evidence="4" id="KW-0819">tRNA processing</keyword>
<keyword evidence="2" id="KW-0808">Transferase</keyword>
<name>R9PJD5_AGAAL</name>
<proteinExistence type="predicted"/>
<accession>R9PJD5</accession>
<feature type="domain" description="DTW" evidence="5">
    <location>
        <begin position="35"/>
        <end position="227"/>
    </location>
</feature>